<keyword evidence="2" id="KW-1185">Reference proteome</keyword>
<dbReference type="Proteomes" id="UP001162992">
    <property type="component" value="Chromosome 22"/>
</dbReference>
<evidence type="ECO:0000313" key="1">
    <source>
        <dbReference type="EMBL" id="KAJ7515406.1"/>
    </source>
</evidence>
<name>A0ACC2AD91_DIPCM</name>
<evidence type="ECO:0000313" key="2">
    <source>
        <dbReference type="Proteomes" id="UP001162992"/>
    </source>
</evidence>
<comment type="caution">
    <text evidence="1">The sequence shown here is derived from an EMBL/GenBank/DDBJ whole genome shotgun (WGS) entry which is preliminary data.</text>
</comment>
<accession>A0ACC2AD91</accession>
<reference evidence="2" key="1">
    <citation type="journal article" date="2024" name="Proc. Natl. Acad. Sci. U.S.A.">
        <title>Extraordinary preservation of gene collinearity over three hundred million years revealed in homosporous lycophytes.</title>
        <authorList>
            <person name="Li C."/>
            <person name="Wickell D."/>
            <person name="Kuo L.Y."/>
            <person name="Chen X."/>
            <person name="Nie B."/>
            <person name="Liao X."/>
            <person name="Peng D."/>
            <person name="Ji J."/>
            <person name="Jenkins J."/>
            <person name="Williams M."/>
            <person name="Shu S."/>
            <person name="Plott C."/>
            <person name="Barry K."/>
            <person name="Rajasekar S."/>
            <person name="Grimwood J."/>
            <person name="Han X."/>
            <person name="Sun S."/>
            <person name="Hou Z."/>
            <person name="He W."/>
            <person name="Dai G."/>
            <person name="Sun C."/>
            <person name="Schmutz J."/>
            <person name="Leebens-Mack J.H."/>
            <person name="Li F.W."/>
            <person name="Wang L."/>
        </authorList>
    </citation>
    <scope>NUCLEOTIDE SEQUENCE [LARGE SCALE GENOMIC DNA]</scope>
    <source>
        <strain evidence="2">cv. PW_Plant_1</strain>
    </source>
</reference>
<protein>
    <submittedName>
        <fullName evidence="1">Uncharacterized protein</fullName>
    </submittedName>
</protein>
<sequence>MGGQKRGALIVLEGLDRSGKSSQCASLVSFLQQKGLEAEAWRFPDRTTAVGTMLSSYLTSATELDDHAVHLLFSANRWEKRALLEGRLKAGTTLVVDRYAHSGVAFSAAKGLDLEWCKAPETGLPSPDLVLYLNIPAEVAAARGGYGAERYEDIGFQKKVALQFELLRASNWEVVDGRLSFDDVQEIVRKHAVSAINKCQGGRDLLSHCIQLWDVTSRLHKDIVY</sequence>
<proteinExistence type="predicted"/>
<gene>
    <name evidence="1" type="ORF">O6H91_22G012400</name>
</gene>
<dbReference type="EMBL" id="CM055113">
    <property type="protein sequence ID" value="KAJ7515406.1"/>
    <property type="molecule type" value="Genomic_DNA"/>
</dbReference>
<organism evidence="1 2">
    <name type="scientific">Diphasiastrum complanatum</name>
    <name type="common">Issler's clubmoss</name>
    <name type="synonym">Lycopodium complanatum</name>
    <dbReference type="NCBI Taxonomy" id="34168"/>
    <lineage>
        <taxon>Eukaryota</taxon>
        <taxon>Viridiplantae</taxon>
        <taxon>Streptophyta</taxon>
        <taxon>Embryophyta</taxon>
        <taxon>Tracheophyta</taxon>
        <taxon>Lycopodiopsida</taxon>
        <taxon>Lycopodiales</taxon>
        <taxon>Lycopodiaceae</taxon>
        <taxon>Lycopodioideae</taxon>
        <taxon>Diphasiastrum</taxon>
    </lineage>
</organism>